<accession>A0A448WDK6</accession>
<proteinExistence type="predicted"/>
<evidence type="ECO:0000313" key="2">
    <source>
        <dbReference type="Proteomes" id="UP000784294"/>
    </source>
</evidence>
<gene>
    <name evidence="1" type="ORF">PXEA_LOCUS2637</name>
</gene>
<organism evidence="1 2">
    <name type="scientific">Protopolystoma xenopodis</name>
    <dbReference type="NCBI Taxonomy" id="117903"/>
    <lineage>
        <taxon>Eukaryota</taxon>
        <taxon>Metazoa</taxon>
        <taxon>Spiralia</taxon>
        <taxon>Lophotrochozoa</taxon>
        <taxon>Platyhelminthes</taxon>
        <taxon>Monogenea</taxon>
        <taxon>Polyopisthocotylea</taxon>
        <taxon>Polystomatidea</taxon>
        <taxon>Polystomatidae</taxon>
        <taxon>Protopolystoma</taxon>
    </lineage>
</organism>
<dbReference type="EMBL" id="CAAALY010005725">
    <property type="protein sequence ID" value="VEL09197.1"/>
    <property type="molecule type" value="Genomic_DNA"/>
</dbReference>
<evidence type="ECO:0000313" key="1">
    <source>
        <dbReference type="EMBL" id="VEL09197.1"/>
    </source>
</evidence>
<dbReference type="Proteomes" id="UP000784294">
    <property type="component" value="Unassembled WGS sequence"/>
</dbReference>
<sequence>MIKPNTQLGRLSAFQTSRSWAEQDPCIGRHEGWCNRSVKDKIGDYCWWYFSLPWPGGKPTVHAELRQTTQQEVCRLDSSFSGASYHLIVAYRQRIAGAASQYKVLNIYT</sequence>
<comment type="caution">
    <text evidence="1">The sequence shown here is derived from an EMBL/GenBank/DDBJ whole genome shotgun (WGS) entry which is preliminary data.</text>
</comment>
<name>A0A448WDK6_9PLAT</name>
<dbReference type="AlphaFoldDB" id="A0A448WDK6"/>
<protein>
    <submittedName>
        <fullName evidence="1">Uncharacterized protein</fullName>
    </submittedName>
</protein>
<reference evidence="1" key="1">
    <citation type="submission" date="2018-11" db="EMBL/GenBank/DDBJ databases">
        <authorList>
            <consortium name="Pathogen Informatics"/>
        </authorList>
    </citation>
    <scope>NUCLEOTIDE SEQUENCE</scope>
</reference>
<keyword evidence="2" id="KW-1185">Reference proteome</keyword>